<reference evidence="2 3" key="1">
    <citation type="journal article" date="2007" name="Genome Res.">
        <title>Genome characteristics of facultatively symbiotic Frankia sp. strains reflect host range and host plant biogeography.</title>
        <authorList>
            <person name="Normand P."/>
            <person name="Lapierre P."/>
            <person name="Tisa L.S."/>
            <person name="Gogarten J.P."/>
            <person name="Alloisio N."/>
            <person name="Bagnarol E."/>
            <person name="Bassi C.A."/>
            <person name="Berry A.M."/>
            <person name="Bickhart D.M."/>
            <person name="Choisne N."/>
            <person name="Couloux A."/>
            <person name="Cournoyer B."/>
            <person name="Cruveiller S."/>
            <person name="Daubin V."/>
            <person name="Demange N."/>
            <person name="Francino M.P."/>
            <person name="Goltsman E."/>
            <person name="Huang Y."/>
            <person name="Kopp O.R."/>
            <person name="Labarre L."/>
            <person name="Lapidus A."/>
            <person name="Lavire C."/>
            <person name="Marechal J."/>
            <person name="Martinez M."/>
            <person name="Mastronunzio J.E."/>
            <person name="Mullin B.C."/>
            <person name="Niemann J."/>
            <person name="Pujic P."/>
            <person name="Rawnsley T."/>
            <person name="Rouy Z."/>
            <person name="Schenowitz C."/>
            <person name="Sellstedt A."/>
            <person name="Tavares F."/>
            <person name="Tomkins J.P."/>
            <person name="Vallenet D."/>
            <person name="Valverde C."/>
            <person name="Wall L.G."/>
            <person name="Wang Y."/>
            <person name="Medigue C."/>
            <person name="Benson D.R."/>
        </authorList>
    </citation>
    <scope>NUCLEOTIDE SEQUENCE [LARGE SCALE GENOMIC DNA]</scope>
    <source>
        <strain evidence="3">DSM 45986 / CECT 9034 / ACN14a</strain>
    </source>
</reference>
<gene>
    <name evidence="2" type="ordered locus">FRAAL1750</name>
</gene>
<organism evidence="2 3">
    <name type="scientific">Frankia alni (strain DSM 45986 / CECT 9034 / ACN14a)</name>
    <dbReference type="NCBI Taxonomy" id="326424"/>
    <lineage>
        <taxon>Bacteria</taxon>
        <taxon>Bacillati</taxon>
        <taxon>Actinomycetota</taxon>
        <taxon>Actinomycetes</taxon>
        <taxon>Frankiales</taxon>
        <taxon>Frankiaceae</taxon>
        <taxon>Frankia</taxon>
    </lineage>
</organism>
<proteinExistence type="predicted"/>
<sequence>MTPASSPINASDMPEIVRGGRSPPTRIAGFGTGTAAVSAGQGRRPPIGAPRPTRGPGLAKIGRSASDRLMRGCRVN</sequence>
<evidence type="ECO:0000313" key="3">
    <source>
        <dbReference type="Proteomes" id="UP000000657"/>
    </source>
</evidence>
<accession>Q0RPX7</accession>
<dbReference type="HOGENOM" id="CLU_2649191_0_0_11"/>
<name>Q0RPX7_FRAAA</name>
<dbReference type="STRING" id="326424.FRAAL1750"/>
<dbReference type="EMBL" id="CT573213">
    <property type="protein sequence ID" value="CAJ60402.1"/>
    <property type="molecule type" value="Genomic_DNA"/>
</dbReference>
<feature type="region of interest" description="Disordered" evidence="1">
    <location>
        <begin position="1"/>
        <end position="76"/>
    </location>
</feature>
<keyword evidence="3" id="KW-1185">Reference proteome</keyword>
<protein>
    <submittedName>
        <fullName evidence="2">Uncharacterized protein</fullName>
    </submittedName>
</protein>
<dbReference type="KEGG" id="fal:FRAAL1750"/>
<dbReference type="AlphaFoldDB" id="Q0RPX7"/>
<evidence type="ECO:0000313" key="2">
    <source>
        <dbReference type="EMBL" id="CAJ60402.1"/>
    </source>
</evidence>
<evidence type="ECO:0000256" key="1">
    <source>
        <dbReference type="SAM" id="MobiDB-lite"/>
    </source>
</evidence>
<dbReference type="Proteomes" id="UP000000657">
    <property type="component" value="Chromosome"/>
</dbReference>